<name>A0A8S3Z885_9EUPU</name>
<dbReference type="PANTHER" id="PTHR11590">
    <property type="entry name" value="PROTEIN-GLUTAMINE GAMMA-GLUTAMYLTRANSFERASE"/>
    <property type="match status" value="1"/>
</dbReference>
<protein>
    <recommendedName>
        <fullName evidence="1">Transglutaminase-like domain-containing protein</fullName>
    </recommendedName>
</protein>
<dbReference type="SUPFAM" id="SSF54001">
    <property type="entry name" value="Cysteine proteinases"/>
    <property type="match status" value="1"/>
</dbReference>
<dbReference type="Proteomes" id="UP000678393">
    <property type="component" value="Unassembled WGS sequence"/>
</dbReference>
<dbReference type="InterPro" id="IPR036985">
    <property type="entry name" value="Transglutaminase-like_sf"/>
</dbReference>
<comment type="caution">
    <text evidence="2">The sequence shown here is derived from an EMBL/GenBank/DDBJ whole genome shotgun (WGS) entry which is preliminary data.</text>
</comment>
<dbReference type="PROSITE" id="PS00547">
    <property type="entry name" value="TRANSGLUTAMINASES"/>
    <property type="match status" value="1"/>
</dbReference>
<evidence type="ECO:0000259" key="1">
    <source>
        <dbReference type="SMART" id="SM00460"/>
    </source>
</evidence>
<evidence type="ECO:0000313" key="2">
    <source>
        <dbReference type="EMBL" id="CAG5125633.1"/>
    </source>
</evidence>
<dbReference type="InterPro" id="IPR013808">
    <property type="entry name" value="Transglutaminase_AS"/>
</dbReference>
<dbReference type="InterPro" id="IPR002931">
    <property type="entry name" value="Transglutaminase-like"/>
</dbReference>
<dbReference type="InterPro" id="IPR050779">
    <property type="entry name" value="Transglutaminase"/>
</dbReference>
<accession>A0A8S3Z885</accession>
<dbReference type="OrthoDB" id="437511at2759"/>
<dbReference type="EMBL" id="CAJHNH020002113">
    <property type="protein sequence ID" value="CAG5125633.1"/>
    <property type="molecule type" value="Genomic_DNA"/>
</dbReference>
<sequence length="173" mass="19029">DDVYFAEEALLSEYVLNPIGIIYTGCVDNIDRKYWYYGQFDSSILDITLDVLEIAGMSWPQRGSPVTVARSIAAVVNYQDDRGVLHGKWKGSFSGGVPPTTWTGSPAILEQYCRTKSTVKYGQCWVFAGVTLTISRALGLPSRCVTNFQSAHDNDGSITIDIYLDAAGNERQG</sequence>
<evidence type="ECO:0000313" key="3">
    <source>
        <dbReference type="Proteomes" id="UP000678393"/>
    </source>
</evidence>
<feature type="non-terminal residue" evidence="2">
    <location>
        <position position="1"/>
    </location>
</feature>
<dbReference type="GO" id="GO:0003810">
    <property type="term" value="F:protein-glutamine gamma-glutamyltransferase activity"/>
    <property type="evidence" value="ECO:0007669"/>
    <property type="project" value="TreeGrafter"/>
</dbReference>
<proteinExistence type="predicted"/>
<dbReference type="Gene3D" id="3.90.260.10">
    <property type="entry name" value="Transglutaminase-like"/>
    <property type="match status" value="1"/>
</dbReference>
<dbReference type="Pfam" id="PF01841">
    <property type="entry name" value="Transglut_core"/>
    <property type="match status" value="1"/>
</dbReference>
<dbReference type="InterPro" id="IPR038765">
    <property type="entry name" value="Papain-like_cys_pep_sf"/>
</dbReference>
<keyword evidence="3" id="KW-1185">Reference proteome</keyword>
<organism evidence="2 3">
    <name type="scientific">Candidula unifasciata</name>
    <dbReference type="NCBI Taxonomy" id="100452"/>
    <lineage>
        <taxon>Eukaryota</taxon>
        <taxon>Metazoa</taxon>
        <taxon>Spiralia</taxon>
        <taxon>Lophotrochozoa</taxon>
        <taxon>Mollusca</taxon>
        <taxon>Gastropoda</taxon>
        <taxon>Heterobranchia</taxon>
        <taxon>Euthyneura</taxon>
        <taxon>Panpulmonata</taxon>
        <taxon>Eupulmonata</taxon>
        <taxon>Stylommatophora</taxon>
        <taxon>Helicina</taxon>
        <taxon>Helicoidea</taxon>
        <taxon>Geomitridae</taxon>
        <taxon>Candidula</taxon>
    </lineage>
</organism>
<feature type="non-terminal residue" evidence="2">
    <location>
        <position position="173"/>
    </location>
</feature>
<dbReference type="SMART" id="SM00460">
    <property type="entry name" value="TGc"/>
    <property type="match status" value="1"/>
</dbReference>
<dbReference type="AlphaFoldDB" id="A0A8S3Z885"/>
<gene>
    <name evidence="2" type="ORF">CUNI_LOCUS11191</name>
</gene>
<feature type="domain" description="Transglutaminase-like" evidence="1">
    <location>
        <begin position="116"/>
        <end position="168"/>
    </location>
</feature>
<reference evidence="2" key="1">
    <citation type="submission" date="2021-04" db="EMBL/GenBank/DDBJ databases">
        <authorList>
            <consortium name="Molecular Ecology Group"/>
        </authorList>
    </citation>
    <scope>NUCLEOTIDE SEQUENCE</scope>
</reference>
<dbReference type="PANTHER" id="PTHR11590:SF40">
    <property type="entry name" value="HEMOCYTE PROTEIN-GLUTAMINE GAMMA-GLUTAMYLTRANSFERASE-LIKE PROTEIN"/>
    <property type="match status" value="1"/>
</dbReference>